<comment type="similarity">
    <text evidence="1">Belongs to the small GTPase superfamily. Rho family.</text>
</comment>
<evidence type="ECO:0000256" key="7">
    <source>
        <dbReference type="ARBA" id="ARBA00023288"/>
    </source>
</evidence>
<proteinExistence type="inferred from homology"/>
<dbReference type="EMBL" id="JAVYJV010000048">
    <property type="protein sequence ID" value="KAK4337205.1"/>
    <property type="molecule type" value="Genomic_DNA"/>
</dbReference>
<dbReference type="AlphaFoldDB" id="A0AAE1QP67"/>
<evidence type="ECO:0000256" key="9">
    <source>
        <dbReference type="SAM" id="MobiDB-lite"/>
    </source>
</evidence>
<feature type="compositionally biased region" description="Polar residues" evidence="9">
    <location>
        <begin position="278"/>
        <end position="299"/>
    </location>
</feature>
<dbReference type="InterPro" id="IPR001806">
    <property type="entry name" value="Small_GTPase"/>
</dbReference>
<dbReference type="Gene3D" id="3.40.50.300">
    <property type="entry name" value="P-loop containing nucleotide triphosphate hydrolases"/>
    <property type="match status" value="1"/>
</dbReference>
<sequence length="586" mass="65973">MDEFFDYINASEESFDLMAVYSVNDAVLEQENAHLSNAERTLPREQLLSEHEVDSSSNIVRTDDTDDDVDMRVSSAPVPSSLEFKDSLKRNTISARFSSNHNLSKTCLSENLSLSFTSSLQKTKTSEESNINSNNLSFNNNSNFNNHLSNLNSHNNVNSNNKLNSQARCSTTRTSYNSNDCGLLLSNPDEHRNDEGYHSNGGQDELTPPEDSSDSDSENNYVLDFSIKGTSSKVLVEQKQEQLKEEEKFDKNEFRRVKIKMPKAYNYRSNLLLHNSNKSRLNNSTSLQTSPSIISSNEIRSNKSDDEFEEEEGLDEELNEMILDDNDKLKILEDKRKNSYCLSSFKKHRKYSSNSQESDNTNDQLLNQAKTNLLKKNNSLNNVSSNNFNSCLSKNRIIYPHKKSYHRYMISNDQQSNNNTGTNSNYLAHSPDSTNNCISNNNQASSSTPNGLSLMNSENNFNENRSSPNTTTSAAVAAANNLYLYPMLTQAQLYAYSVAAAAAASSNHNNNSTNNSNNNSNLNGQKPYVCDLCNGRFTQHVHLKLHRRMHTANVMVDGKPINLGLWDTAGQEDYDRLRPLSYPQTV</sequence>
<dbReference type="PROSITE" id="PS00028">
    <property type="entry name" value="ZINC_FINGER_C2H2_1"/>
    <property type="match status" value="1"/>
</dbReference>
<keyword evidence="2" id="KW-0479">Metal-binding</keyword>
<feature type="region of interest" description="Disordered" evidence="9">
    <location>
        <begin position="278"/>
        <end position="308"/>
    </location>
</feature>
<feature type="domain" description="C2H2-type" evidence="10">
    <location>
        <begin position="528"/>
        <end position="555"/>
    </location>
</feature>
<keyword evidence="7" id="KW-0449">Lipoprotein</keyword>
<dbReference type="FunFam" id="3.30.160.60:FF:000446">
    <property type="entry name" value="Zinc finger protein"/>
    <property type="match status" value="1"/>
</dbReference>
<dbReference type="PANTHER" id="PTHR24072">
    <property type="entry name" value="RHO FAMILY GTPASE"/>
    <property type="match status" value="1"/>
</dbReference>
<feature type="compositionally biased region" description="Low complexity" evidence="9">
    <location>
        <begin position="147"/>
        <end position="165"/>
    </location>
</feature>
<feature type="compositionally biased region" description="Acidic residues" evidence="9">
    <location>
        <begin position="207"/>
        <end position="217"/>
    </location>
</feature>
<dbReference type="SUPFAM" id="SSF52540">
    <property type="entry name" value="P-loop containing nucleoside triphosphate hydrolases"/>
    <property type="match status" value="1"/>
</dbReference>
<evidence type="ECO:0000256" key="1">
    <source>
        <dbReference type="ARBA" id="ARBA00010142"/>
    </source>
</evidence>
<evidence type="ECO:0000256" key="2">
    <source>
        <dbReference type="ARBA" id="ARBA00022723"/>
    </source>
</evidence>
<organism evidence="11 12">
    <name type="scientific">Anisodus tanguticus</name>
    <dbReference type="NCBI Taxonomy" id="243964"/>
    <lineage>
        <taxon>Eukaryota</taxon>
        <taxon>Viridiplantae</taxon>
        <taxon>Streptophyta</taxon>
        <taxon>Embryophyta</taxon>
        <taxon>Tracheophyta</taxon>
        <taxon>Spermatophyta</taxon>
        <taxon>Magnoliopsida</taxon>
        <taxon>eudicotyledons</taxon>
        <taxon>Gunneridae</taxon>
        <taxon>Pentapetalae</taxon>
        <taxon>asterids</taxon>
        <taxon>lamiids</taxon>
        <taxon>Solanales</taxon>
        <taxon>Solanaceae</taxon>
        <taxon>Solanoideae</taxon>
        <taxon>Hyoscyameae</taxon>
        <taxon>Anisodus</taxon>
    </lineage>
</organism>
<keyword evidence="4 8" id="KW-0863">Zinc-finger</keyword>
<feature type="compositionally biased region" description="Polar residues" evidence="9">
    <location>
        <begin position="166"/>
        <end position="180"/>
    </location>
</feature>
<dbReference type="Proteomes" id="UP001291623">
    <property type="component" value="Unassembled WGS sequence"/>
</dbReference>
<name>A0AAE1QP67_9SOLA</name>
<dbReference type="GO" id="GO:0005525">
    <property type="term" value="F:GTP binding"/>
    <property type="evidence" value="ECO:0007669"/>
    <property type="project" value="UniProtKB-KW"/>
</dbReference>
<feature type="compositionally biased region" description="Basic and acidic residues" evidence="9">
    <location>
        <begin position="188"/>
        <end position="197"/>
    </location>
</feature>
<evidence type="ECO:0000256" key="3">
    <source>
        <dbReference type="ARBA" id="ARBA00022741"/>
    </source>
</evidence>
<evidence type="ECO:0000256" key="6">
    <source>
        <dbReference type="ARBA" id="ARBA00023134"/>
    </source>
</evidence>
<accession>A0AAE1QP67</accession>
<feature type="region of interest" description="Disordered" evidence="9">
    <location>
        <begin position="49"/>
        <end position="70"/>
    </location>
</feature>
<keyword evidence="3" id="KW-0547">Nucleotide-binding</keyword>
<comment type="caution">
    <text evidence="11">The sequence shown here is derived from an EMBL/GenBank/DDBJ whole genome shotgun (WGS) entry which is preliminary data.</text>
</comment>
<reference evidence="11" key="1">
    <citation type="submission" date="2023-12" db="EMBL/GenBank/DDBJ databases">
        <title>Genome assembly of Anisodus tanguticus.</title>
        <authorList>
            <person name="Wang Y.-J."/>
        </authorList>
    </citation>
    <scope>NUCLEOTIDE SEQUENCE</scope>
    <source>
        <strain evidence="11">KB-2021</strain>
        <tissue evidence="11">Leaf</tissue>
    </source>
</reference>
<feature type="region of interest" description="Disordered" evidence="9">
    <location>
        <begin position="147"/>
        <end position="220"/>
    </location>
</feature>
<gene>
    <name evidence="11" type="ORF">RND71_043304</name>
</gene>
<keyword evidence="6" id="KW-0342">GTP-binding</keyword>
<evidence type="ECO:0000256" key="5">
    <source>
        <dbReference type="ARBA" id="ARBA00022833"/>
    </source>
</evidence>
<evidence type="ECO:0000256" key="8">
    <source>
        <dbReference type="PROSITE-ProRule" id="PRU00042"/>
    </source>
</evidence>
<keyword evidence="5" id="KW-0862">Zinc</keyword>
<dbReference type="InterPro" id="IPR027417">
    <property type="entry name" value="P-loop_NTPase"/>
</dbReference>
<dbReference type="GO" id="GO:0003924">
    <property type="term" value="F:GTPase activity"/>
    <property type="evidence" value="ECO:0007669"/>
    <property type="project" value="InterPro"/>
</dbReference>
<dbReference type="GO" id="GO:0007264">
    <property type="term" value="P:small GTPase-mediated signal transduction"/>
    <property type="evidence" value="ECO:0007669"/>
    <property type="project" value="InterPro"/>
</dbReference>
<evidence type="ECO:0000256" key="4">
    <source>
        <dbReference type="ARBA" id="ARBA00022771"/>
    </source>
</evidence>
<dbReference type="GO" id="GO:0008270">
    <property type="term" value="F:zinc ion binding"/>
    <property type="evidence" value="ECO:0007669"/>
    <property type="project" value="UniProtKB-KW"/>
</dbReference>
<keyword evidence="12" id="KW-1185">Reference proteome</keyword>
<evidence type="ECO:0000313" key="11">
    <source>
        <dbReference type="EMBL" id="KAK4337205.1"/>
    </source>
</evidence>
<dbReference type="Pfam" id="PF00071">
    <property type="entry name" value="Ras"/>
    <property type="match status" value="1"/>
</dbReference>
<dbReference type="InterPro" id="IPR003578">
    <property type="entry name" value="Small_GTPase_Rho"/>
</dbReference>
<dbReference type="InterPro" id="IPR013087">
    <property type="entry name" value="Znf_C2H2_type"/>
</dbReference>
<evidence type="ECO:0000313" key="12">
    <source>
        <dbReference type="Proteomes" id="UP001291623"/>
    </source>
</evidence>
<protein>
    <recommendedName>
        <fullName evidence="10">C2H2-type domain-containing protein</fullName>
    </recommendedName>
</protein>
<evidence type="ECO:0000259" key="10">
    <source>
        <dbReference type="PROSITE" id="PS50157"/>
    </source>
</evidence>
<dbReference type="PROSITE" id="PS50157">
    <property type="entry name" value="ZINC_FINGER_C2H2_2"/>
    <property type="match status" value="1"/>
</dbReference>